<feature type="non-terminal residue" evidence="2">
    <location>
        <position position="1"/>
    </location>
</feature>
<sequence>VVKHIVMFKLKEKSPENLDLALSTLRGLEGRIETLRMIEVGLDFNKSKRAYDSTDHSF</sequence>
<dbReference type="SUPFAM" id="SSF54909">
    <property type="entry name" value="Dimeric alpha+beta barrel"/>
    <property type="match status" value="1"/>
</dbReference>
<dbReference type="InterPro" id="IPR011008">
    <property type="entry name" value="Dimeric_a/b-barrel"/>
</dbReference>
<organism evidence="2">
    <name type="scientific">marine metagenome</name>
    <dbReference type="NCBI Taxonomy" id="408172"/>
    <lineage>
        <taxon>unclassified sequences</taxon>
        <taxon>metagenomes</taxon>
        <taxon>ecological metagenomes</taxon>
    </lineage>
</organism>
<feature type="domain" description="Stress-response A/B barrel" evidence="1">
    <location>
        <begin position="2"/>
        <end position="58"/>
    </location>
</feature>
<evidence type="ECO:0000259" key="1">
    <source>
        <dbReference type="PROSITE" id="PS51502"/>
    </source>
</evidence>
<dbReference type="Gene3D" id="3.30.70.100">
    <property type="match status" value="1"/>
</dbReference>
<dbReference type="InterPro" id="IPR013097">
    <property type="entry name" value="Dabb"/>
</dbReference>
<accession>A0A381PYL1</accession>
<dbReference type="EMBL" id="UINC01001131">
    <property type="protein sequence ID" value="SUZ71744.1"/>
    <property type="molecule type" value="Genomic_DNA"/>
</dbReference>
<proteinExistence type="predicted"/>
<evidence type="ECO:0000313" key="2">
    <source>
        <dbReference type="EMBL" id="SUZ71744.1"/>
    </source>
</evidence>
<reference evidence="2" key="1">
    <citation type="submission" date="2018-05" db="EMBL/GenBank/DDBJ databases">
        <authorList>
            <person name="Lanie J.A."/>
            <person name="Ng W.-L."/>
            <person name="Kazmierczak K.M."/>
            <person name="Andrzejewski T.M."/>
            <person name="Davidsen T.M."/>
            <person name="Wayne K.J."/>
            <person name="Tettelin H."/>
            <person name="Glass J.I."/>
            <person name="Rusch D."/>
            <person name="Podicherti R."/>
            <person name="Tsui H.-C.T."/>
            <person name="Winkler M.E."/>
        </authorList>
    </citation>
    <scope>NUCLEOTIDE SEQUENCE</scope>
</reference>
<dbReference type="PROSITE" id="PS51502">
    <property type="entry name" value="S_R_A_B_BARREL"/>
    <property type="match status" value="1"/>
</dbReference>
<gene>
    <name evidence="2" type="ORF">METZ01_LOCUS24598</name>
</gene>
<dbReference type="Pfam" id="PF07876">
    <property type="entry name" value="Dabb"/>
    <property type="match status" value="1"/>
</dbReference>
<dbReference type="AlphaFoldDB" id="A0A381PYL1"/>
<protein>
    <recommendedName>
        <fullName evidence="1">Stress-response A/B barrel domain-containing protein</fullName>
    </recommendedName>
</protein>
<name>A0A381PYL1_9ZZZZ</name>